<dbReference type="SUPFAM" id="SSF56112">
    <property type="entry name" value="Protein kinase-like (PK-like)"/>
    <property type="match status" value="1"/>
</dbReference>
<feature type="domain" description="Guanylate cyclase" evidence="7">
    <location>
        <begin position="1522"/>
        <end position="1648"/>
    </location>
</feature>
<dbReference type="Gene3D" id="3.30.450.40">
    <property type="match status" value="1"/>
</dbReference>
<evidence type="ECO:0000256" key="3">
    <source>
        <dbReference type="ARBA" id="ARBA00023239"/>
    </source>
</evidence>
<protein>
    <submittedName>
        <fullName evidence="8">GAF domain-containing protein</fullName>
    </submittedName>
</protein>
<dbReference type="Gene3D" id="1.10.510.10">
    <property type="entry name" value="Transferase(Phosphotransferase) domain 1"/>
    <property type="match status" value="1"/>
</dbReference>
<keyword evidence="9" id="KW-1185">Reference proteome</keyword>
<dbReference type="InterPro" id="IPR029787">
    <property type="entry name" value="Nucleotide_cyclase"/>
</dbReference>
<dbReference type="GO" id="GO:0035556">
    <property type="term" value="P:intracellular signal transduction"/>
    <property type="evidence" value="ECO:0007669"/>
    <property type="project" value="InterPro"/>
</dbReference>
<dbReference type="Gene3D" id="3.30.70.1230">
    <property type="entry name" value="Nucleotide cyclase"/>
    <property type="match status" value="1"/>
</dbReference>
<comment type="subcellular location">
    <subcellularLocation>
        <location evidence="1">Membrane</location>
        <topology evidence="1">Single-pass membrane protein</topology>
    </subcellularLocation>
</comment>
<dbReference type="InterPro" id="IPR000719">
    <property type="entry name" value="Prot_kinase_dom"/>
</dbReference>
<dbReference type="Pfam" id="PF13191">
    <property type="entry name" value="AAA_16"/>
    <property type="match status" value="1"/>
</dbReference>
<dbReference type="SUPFAM" id="SSF55781">
    <property type="entry name" value="GAF domain-like"/>
    <property type="match status" value="1"/>
</dbReference>
<dbReference type="InterPro" id="IPR003018">
    <property type="entry name" value="GAF"/>
</dbReference>
<evidence type="ECO:0000256" key="2">
    <source>
        <dbReference type="ARBA" id="ARBA00022741"/>
    </source>
</evidence>
<dbReference type="InterPro" id="IPR018297">
    <property type="entry name" value="A/G_cyclase_CS"/>
</dbReference>
<dbReference type="InterPro" id="IPR011009">
    <property type="entry name" value="Kinase-like_dom_sf"/>
</dbReference>
<sequence>MNILPGYKVNETIYEDELYIICRVNHEENKNSFLAKKLKSKSPSHQELANFQHEVRVLKENAMDGVPKVISHVEEGGHYTILSEDFNGITLQQFLKESRLSISQFLEISLKLAEVISRVHKKGLVHKNINASTILLSNDTMELRLIDFSASSNAKSELIQQGGNPMSLSVLPYKAPEQTGRLNQAIDHRSDFYSMGIVLYQLASGRLPFESEDVLELVHSQIAKIPDSPSLHNPSFPEPLCKIILKLLEKSNDQRYQSSSGLIHDLNFCKESYSQKGFIAEFQPGALDYSQNLRIPEKIYGRQEELEVLGNCVERLFEGNHTSLFISGEAGVGKTKLVSELKKQLISRRAVFVEGKFDQFNKNVPYSAVVAAFNDLIGQMLQSKSEDLAHLKELFISELGQNLGIIVDLLPNARFIFGDVPPAPPLSGRESENRFRLTIRQFIQVFSRKVRPLAIFLDDIQWADPGSLNLAKWLLENPSGNHTLFVCTYRNEAKQQNPLFEKWLMEIDFQADNRMLLELKPLDKENVQELLADVFLKEKEEVADISKVIFQKTGGNPFFISEILRQIQAEGILTLDINTEKVSWQWDLEKINNLKITENVVDLVLRRTLSLSKETLEILSAAACVNKTFDLETISEIFPEKSREAIGGALKEALESELIYPVDENHRFILLSGITINASFSFSHDRVQQAIYAINPVEDSRKTHLKLATLGVQKLHESSESSLLLEVAAHFLIAAPLLTAIDQKLAACEILVMAGVKTKENNAPAAPFLNTAISLLPENSWEEKPSLTFMAYYTLGESEFLQGKLEIAEKIFRQIEENAPLLHQKIAAICQKMVVHINTLQYDESIQQGKNALKMLGYSLPEPGDQTIGMGLGEVMGLLGGKGMDDILKMEPIQDQNVILINNILAIILPAAFLSGNGALWTVTVLEMTKVLLSKGLSQPGALGLSSFGMIMGSILGDRNKANELGEVAIRITESLNDQTRDSQLKFVQAAFLAPWIKDASFIFELLDDAIADGLKFGDLAYAGFSYQVKIGMGIYLGKPLGEFLEKIEHDRPILNTLGKEDAILLERIILILLQREHHDSPETVTDLKNIVDASVGELMSKKLYNVIGISLNLHCTLSNLHGNPQEVVERYGLLSQLEEVYFSNIMVAAIKLQYFIAKSRLFLLKKIENPVEELNGILTWMESQNQGNNRFFRNALAQMKAYRGWITEGEETAVFLFNQALEVAKETDHFLYLGTTHENLFRIYMSHNNPTMARSHFGESLAAYNKYGAIKKIREIREEFPQLSFEIRNIQLKVGENSFASEAHLDYLSIIKSSQVLSAEIDIESLLKSLLQISRENAGAQRGRYLKYQNNGFLIQSEIGNWDGSSSGHLLPEGLINYVIHTQETVFIDDAGMNEQFGQDPYFRENPIKSVICVPVKFKQKLKGLIYLENNLIYGAFGQNTIELLKLLSTQIGISIENAELYTYLEETNKNLEQKVKERTQELSKLYSENEMLLLNMLPSSIAKRLKSGETFIADSYENVSVIFVDIVNFTSISENLSPKALVAEIHEYFKTFDRIIEQHGLEKIKTIGDAYLAVSGIPKTTPDHAIKCIEAAKQMIRIMNYKRANGGLFEVRVGISSGPVVAGVVGEKKFAFDIWGDTVNTAARMEQNSLPGQINLSGSAFELVKDQISCTYRGKLPAKNKGDIDMYFVNLE</sequence>
<dbReference type="InterPro" id="IPR027417">
    <property type="entry name" value="P-loop_NTPase"/>
</dbReference>
<dbReference type="GO" id="GO:0009190">
    <property type="term" value="P:cyclic nucleotide biosynthetic process"/>
    <property type="evidence" value="ECO:0007669"/>
    <property type="project" value="InterPro"/>
</dbReference>
<dbReference type="InterPro" id="IPR001054">
    <property type="entry name" value="A/G_cyclase"/>
</dbReference>
<dbReference type="Proteomes" id="UP000283522">
    <property type="component" value="Unassembled WGS sequence"/>
</dbReference>
<comment type="similarity">
    <text evidence="4">Belongs to the adenylyl cyclase class-4/guanylyl cyclase family.</text>
</comment>
<evidence type="ECO:0000256" key="1">
    <source>
        <dbReference type="ARBA" id="ARBA00004167"/>
    </source>
</evidence>
<evidence type="ECO:0000313" key="8">
    <source>
        <dbReference type="EMBL" id="RIW18472.1"/>
    </source>
</evidence>
<feature type="coiled-coil region" evidence="5">
    <location>
        <begin position="1463"/>
        <end position="1490"/>
    </location>
</feature>
<dbReference type="PROSITE" id="PS50011">
    <property type="entry name" value="PROTEIN_KINASE_DOM"/>
    <property type="match status" value="1"/>
</dbReference>
<dbReference type="Gene3D" id="3.40.50.300">
    <property type="entry name" value="P-loop containing nucleotide triphosphate hydrolases"/>
    <property type="match status" value="1"/>
</dbReference>
<dbReference type="GO" id="GO:0016020">
    <property type="term" value="C:membrane"/>
    <property type="evidence" value="ECO:0007669"/>
    <property type="project" value="UniProtKB-SubCell"/>
</dbReference>
<dbReference type="GO" id="GO:0004016">
    <property type="term" value="F:adenylate cyclase activity"/>
    <property type="evidence" value="ECO:0007669"/>
    <property type="project" value="UniProtKB-ARBA"/>
</dbReference>
<dbReference type="Pfam" id="PF01590">
    <property type="entry name" value="GAF"/>
    <property type="match status" value="1"/>
</dbReference>
<dbReference type="SUPFAM" id="SSF55073">
    <property type="entry name" value="Nucleotide cyclase"/>
    <property type="match status" value="1"/>
</dbReference>
<dbReference type="PANTHER" id="PTHR43642">
    <property type="entry name" value="HYBRID SIGNAL TRANSDUCTION HISTIDINE KINASE G"/>
    <property type="match status" value="1"/>
</dbReference>
<organism evidence="8 9">
    <name type="scientific">Algoriphagus lacus</name>
    <dbReference type="NCBI Taxonomy" id="2056311"/>
    <lineage>
        <taxon>Bacteria</taxon>
        <taxon>Pseudomonadati</taxon>
        <taxon>Bacteroidota</taxon>
        <taxon>Cytophagia</taxon>
        <taxon>Cytophagales</taxon>
        <taxon>Cyclobacteriaceae</taxon>
        <taxon>Algoriphagus</taxon>
    </lineage>
</organism>
<dbReference type="PANTHER" id="PTHR43642:SF1">
    <property type="entry name" value="HYBRID SIGNAL TRANSDUCTION HISTIDINE KINASE G"/>
    <property type="match status" value="1"/>
</dbReference>
<dbReference type="OrthoDB" id="9806704at2"/>
<evidence type="ECO:0000259" key="6">
    <source>
        <dbReference type="PROSITE" id="PS50011"/>
    </source>
</evidence>
<dbReference type="GO" id="GO:0005524">
    <property type="term" value="F:ATP binding"/>
    <property type="evidence" value="ECO:0007669"/>
    <property type="project" value="InterPro"/>
</dbReference>
<evidence type="ECO:0000256" key="5">
    <source>
        <dbReference type="SAM" id="Coils"/>
    </source>
</evidence>
<dbReference type="RefSeq" id="WP_119475951.1">
    <property type="nucleotide sequence ID" value="NZ_QXML01000001.1"/>
</dbReference>
<dbReference type="SUPFAM" id="SSF52540">
    <property type="entry name" value="P-loop containing nucleoside triphosphate hydrolases"/>
    <property type="match status" value="1"/>
</dbReference>
<dbReference type="Pfam" id="PF00069">
    <property type="entry name" value="Pkinase"/>
    <property type="match status" value="1"/>
</dbReference>
<keyword evidence="5" id="KW-0175">Coiled coil</keyword>
<dbReference type="PROSITE" id="PS00452">
    <property type="entry name" value="GUANYLATE_CYCLASE_1"/>
    <property type="match status" value="1"/>
</dbReference>
<dbReference type="CDD" id="cd07302">
    <property type="entry name" value="CHD"/>
    <property type="match status" value="1"/>
</dbReference>
<accession>A0A418PWP3</accession>
<dbReference type="EMBL" id="QXML01000001">
    <property type="protein sequence ID" value="RIW18472.1"/>
    <property type="molecule type" value="Genomic_DNA"/>
</dbReference>
<evidence type="ECO:0000256" key="4">
    <source>
        <dbReference type="RuleBase" id="RU000405"/>
    </source>
</evidence>
<dbReference type="InterPro" id="IPR053159">
    <property type="entry name" value="Hybrid_Histidine_Kinase"/>
</dbReference>
<name>A0A418PWP3_9BACT</name>
<dbReference type="PROSITE" id="PS50125">
    <property type="entry name" value="GUANYLATE_CYCLASE_2"/>
    <property type="match status" value="1"/>
</dbReference>
<dbReference type="SMART" id="SM00044">
    <property type="entry name" value="CYCc"/>
    <property type="match status" value="1"/>
</dbReference>
<comment type="caution">
    <text evidence="8">The sequence shown here is derived from an EMBL/GenBank/DDBJ whole genome shotgun (WGS) entry which is preliminary data.</text>
</comment>
<feature type="domain" description="Protein kinase" evidence="6">
    <location>
        <begin position="7"/>
        <end position="267"/>
    </location>
</feature>
<dbReference type="CDD" id="cd14014">
    <property type="entry name" value="STKc_PknB_like"/>
    <property type="match status" value="1"/>
</dbReference>
<proteinExistence type="inferred from homology"/>
<gene>
    <name evidence="8" type="ORF">D0X99_01935</name>
</gene>
<dbReference type="SMART" id="SM00065">
    <property type="entry name" value="GAF"/>
    <property type="match status" value="1"/>
</dbReference>
<reference evidence="8 9" key="1">
    <citation type="submission" date="2018-09" db="EMBL/GenBank/DDBJ databases">
        <authorList>
            <person name="Wang X."/>
            <person name="Du Z."/>
        </authorList>
    </citation>
    <scope>NUCLEOTIDE SEQUENCE [LARGE SCALE GENOMIC DNA]</scope>
    <source>
        <strain evidence="8 9">N3</strain>
    </source>
</reference>
<dbReference type="InterPro" id="IPR029016">
    <property type="entry name" value="GAF-like_dom_sf"/>
</dbReference>
<dbReference type="Pfam" id="PF00211">
    <property type="entry name" value="Guanylate_cyc"/>
    <property type="match status" value="1"/>
</dbReference>
<dbReference type="InterPro" id="IPR041664">
    <property type="entry name" value="AAA_16"/>
</dbReference>
<keyword evidence="2" id="KW-0547">Nucleotide-binding</keyword>
<dbReference type="GO" id="GO:0004672">
    <property type="term" value="F:protein kinase activity"/>
    <property type="evidence" value="ECO:0007669"/>
    <property type="project" value="InterPro"/>
</dbReference>
<keyword evidence="3 4" id="KW-0456">Lyase</keyword>
<evidence type="ECO:0000313" key="9">
    <source>
        <dbReference type="Proteomes" id="UP000283522"/>
    </source>
</evidence>
<evidence type="ECO:0000259" key="7">
    <source>
        <dbReference type="PROSITE" id="PS50125"/>
    </source>
</evidence>